<evidence type="ECO:0000313" key="2">
    <source>
        <dbReference type="Proteomes" id="UP000824366"/>
    </source>
</evidence>
<sequence length="41" mass="4876">MKHHHKSMWYLVLACTLALVFAMYTRPDFMLTLANQVWGCF</sequence>
<dbReference type="Proteomes" id="UP000824366">
    <property type="component" value="Chromosome"/>
</dbReference>
<name>A0ABM7MNH6_9BURK</name>
<proteinExistence type="predicted"/>
<reference evidence="1 2" key="1">
    <citation type="journal article" date="2021" name="Microbiol. Spectr.">
        <title>A Single Bacterium Capable of Oxidation and Reduction of Iron at Circumneutral pH.</title>
        <authorList>
            <person name="Kato S."/>
            <person name="Ohkuma M."/>
        </authorList>
    </citation>
    <scope>NUCLEOTIDE SEQUENCE [LARGE SCALE GENOMIC DNA]</scope>
    <source>
        <strain evidence="1 2">MIZ03</strain>
    </source>
</reference>
<dbReference type="EMBL" id="AP024238">
    <property type="protein sequence ID" value="BCO27859.1"/>
    <property type="molecule type" value="Genomic_DNA"/>
</dbReference>
<evidence type="ECO:0000313" key="1">
    <source>
        <dbReference type="EMBL" id="BCO27859.1"/>
    </source>
</evidence>
<accession>A0ABM7MNH6</accession>
<protein>
    <submittedName>
        <fullName evidence="1">Uncharacterized protein</fullName>
    </submittedName>
</protein>
<dbReference type="RefSeq" id="WP_255610554.1">
    <property type="nucleotide sequence ID" value="NZ_AP024238.1"/>
</dbReference>
<organism evidence="1 2">
    <name type="scientific">Rhodoferax lithotrophicus</name>
    <dbReference type="NCBI Taxonomy" id="2798804"/>
    <lineage>
        <taxon>Bacteria</taxon>
        <taxon>Pseudomonadati</taxon>
        <taxon>Pseudomonadota</taxon>
        <taxon>Betaproteobacteria</taxon>
        <taxon>Burkholderiales</taxon>
        <taxon>Comamonadaceae</taxon>
        <taxon>Rhodoferax</taxon>
    </lineage>
</organism>
<gene>
    <name evidence="1" type="ORF">MIZ03_2750</name>
</gene>
<keyword evidence="2" id="KW-1185">Reference proteome</keyword>